<comment type="caution">
    <text evidence="1">The sequence shown here is derived from an EMBL/GenBank/DDBJ whole genome shotgun (WGS) entry which is preliminary data.</text>
</comment>
<accession>A0A7J9CU59</accession>
<keyword evidence="2" id="KW-1185">Reference proteome</keyword>
<evidence type="ECO:0000313" key="2">
    <source>
        <dbReference type="Proteomes" id="UP000593579"/>
    </source>
</evidence>
<evidence type="ECO:0000313" key="1">
    <source>
        <dbReference type="EMBL" id="MBA0752040.1"/>
    </source>
</evidence>
<dbReference type="Proteomes" id="UP000593579">
    <property type="component" value="Unassembled WGS sequence"/>
</dbReference>
<dbReference type="EMBL" id="JABEZY010000013">
    <property type="protein sequence ID" value="MBA0752040.1"/>
    <property type="molecule type" value="Genomic_DNA"/>
</dbReference>
<proteinExistence type="predicted"/>
<name>A0A7J9CU59_GOSGO</name>
<organism evidence="1 2">
    <name type="scientific">Gossypium gossypioides</name>
    <name type="common">Mexican cotton</name>
    <name type="synonym">Selera gossypioides</name>
    <dbReference type="NCBI Taxonomy" id="34282"/>
    <lineage>
        <taxon>Eukaryota</taxon>
        <taxon>Viridiplantae</taxon>
        <taxon>Streptophyta</taxon>
        <taxon>Embryophyta</taxon>
        <taxon>Tracheophyta</taxon>
        <taxon>Spermatophyta</taxon>
        <taxon>Magnoliopsida</taxon>
        <taxon>eudicotyledons</taxon>
        <taxon>Gunneridae</taxon>
        <taxon>Pentapetalae</taxon>
        <taxon>rosids</taxon>
        <taxon>malvids</taxon>
        <taxon>Malvales</taxon>
        <taxon>Malvaceae</taxon>
        <taxon>Malvoideae</taxon>
        <taxon>Gossypium</taxon>
    </lineage>
</organism>
<protein>
    <submittedName>
        <fullName evidence="1">Uncharacterized protein</fullName>
    </submittedName>
</protein>
<dbReference type="OrthoDB" id="950188at2759"/>
<gene>
    <name evidence="1" type="ORF">Gogos_000918</name>
</gene>
<dbReference type="AlphaFoldDB" id="A0A7J9CU59"/>
<sequence>MVSVNGTWNLDLFRIWVLETIIQKIMGIPPPHLKAGVERIIWGGSMAGT</sequence>
<reference evidence="1 2" key="1">
    <citation type="journal article" date="2019" name="Genome Biol. Evol.">
        <title>Insights into the evolution of the New World diploid cottons (Gossypium, subgenus Houzingenia) based on genome sequencing.</title>
        <authorList>
            <person name="Grover C.E."/>
            <person name="Arick M.A. 2nd"/>
            <person name="Thrash A."/>
            <person name="Conover J.L."/>
            <person name="Sanders W.S."/>
            <person name="Peterson D.G."/>
            <person name="Frelichowski J.E."/>
            <person name="Scheffler J.A."/>
            <person name="Scheffler B.E."/>
            <person name="Wendel J.F."/>
        </authorList>
    </citation>
    <scope>NUCLEOTIDE SEQUENCE [LARGE SCALE GENOMIC DNA]</scope>
    <source>
        <strain evidence="1">5</strain>
        <tissue evidence="1">Leaf</tissue>
    </source>
</reference>